<dbReference type="SUPFAM" id="SSF53335">
    <property type="entry name" value="S-adenosyl-L-methionine-dependent methyltransferases"/>
    <property type="match status" value="1"/>
</dbReference>
<dbReference type="Gene3D" id="3.40.50.150">
    <property type="entry name" value="Vaccinia Virus protein VP39"/>
    <property type="match status" value="1"/>
</dbReference>
<name>A0A3B1E2R8_9ZZZZ</name>
<reference evidence="1" key="1">
    <citation type="submission" date="2018-06" db="EMBL/GenBank/DDBJ databases">
        <authorList>
            <person name="Zhirakovskaya E."/>
        </authorList>
    </citation>
    <scope>NUCLEOTIDE SEQUENCE</scope>
</reference>
<sequence>MSASEQQPNIPRAAPYLDPYRDAIDKFGPSFEATLWANENFQTIRFQVFTALFDFSDATIIDAGAGDGAFARYLHEQGIRFRRYVGLEAMPEMVLRGNDLAPPNATNIVADFASDPGVFRIDGQAPTVIVFSGSLNTFTEQLVIETLEHAWQAVSGAALFNFLSARTDKARASDDTGPANRFDPLALLDWALEKTPSVAFRQDYLKGHDATIGMFKDPG</sequence>
<dbReference type="AlphaFoldDB" id="A0A3B1E2R8"/>
<evidence type="ECO:0000313" key="1">
    <source>
        <dbReference type="EMBL" id="VAX39735.1"/>
    </source>
</evidence>
<organism evidence="1">
    <name type="scientific">hydrothermal vent metagenome</name>
    <dbReference type="NCBI Taxonomy" id="652676"/>
    <lineage>
        <taxon>unclassified sequences</taxon>
        <taxon>metagenomes</taxon>
        <taxon>ecological metagenomes</taxon>
    </lineage>
</organism>
<proteinExistence type="predicted"/>
<protein>
    <recommendedName>
        <fullName evidence="2">Methyltransferase domain-containing protein</fullName>
    </recommendedName>
</protein>
<dbReference type="EMBL" id="UOGK01000283">
    <property type="protein sequence ID" value="VAX39735.1"/>
    <property type="molecule type" value="Genomic_DNA"/>
</dbReference>
<dbReference type="InterPro" id="IPR029063">
    <property type="entry name" value="SAM-dependent_MTases_sf"/>
</dbReference>
<gene>
    <name evidence="1" type="ORF">MNBD_PLANCTO03-851</name>
</gene>
<evidence type="ECO:0008006" key="2">
    <source>
        <dbReference type="Google" id="ProtNLM"/>
    </source>
</evidence>
<accession>A0A3B1E2R8</accession>